<feature type="active site" description="Proton donor/acceptor" evidence="5">
    <location>
        <position position="91"/>
    </location>
</feature>
<accession>A0A8J7AUD5</accession>
<evidence type="ECO:0000256" key="2">
    <source>
        <dbReference type="ARBA" id="ARBA00012028"/>
    </source>
</evidence>
<dbReference type="InterPro" id="IPR029033">
    <property type="entry name" value="His_PPase_superfam"/>
</dbReference>
<dbReference type="EMBL" id="JADEXG010000010">
    <property type="protein sequence ID" value="MBE9076863.1"/>
    <property type="molecule type" value="Genomic_DNA"/>
</dbReference>
<dbReference type="Pfam" id="PF00300">
    <property type="entry name" value="His_Phos_1"/>
    <property type="match status" value="1"/>
</dbReference>
<dbReference type="SUPFAM" id="SSF53254">
    <property type="entry name" value="Phosphoglycerate mutase-like"/>
    <property type="match status" value="1"/>
</dbReference>
<dbReference type="GO" id="GO:0004619">
    <property type="term" value="F:phosphoglycerate mutase activity"/>
    <property type="evidence" value="ECO:0007669"/>
    <property type="project" value="UniProtKB-EC"/>
</dbReference>
<keyword evidence="8" id="KW-1185">Reference proteome</keyword>
<name>A0A8J7AUD5_9CYAN</name>
<keyword evidence="3" id="KW-0324">Glycolysis</keyword>
<feature type="binding site" evidence="6">
    <location>
        <begin position="10"/>
        <end position="17"/>
    </location>
    <ligand>
        <name>substrate</name>
    </ligand>
</feature>
<dbReference type="AlphaFoldDB" id="A0A8J7AUD5"/>
<dbReference type="CDD" id="cd07067">
    <property type="entry name" value="HP_PGM_like"/>
    <property type="match status" value="1"/>
</dbReference>
<dbReference type="GO" id="GO:0006096">
    <property type="term" value="P:glycolytic process"/>
    <property type="evidence" value="ECO:0007669"/>
    <property type="project" value="UniProtKB-KW"/>
</dbReference>
<dbReference type="PANTHER" id="PTHR11931">
    <property type="entry name" value="PHOSPHOGLYCERATE MUTASE"/>
    <property type="match status" value="1"/>
</dbReference>
<feature type="binding site" evidence="6">
    <location>
        <position position="62"/>
    </location>
    <ligand>
        <name>substrate</name>
    </ligand>
</feature>
<evidence type="ECO:0000256" key="1">
    <source>
        <dbReference type="ARBA" id="ARBA00006717"/>
    </source>
</evidence>
<feature type="active site" description="Tele-phosphohistidine intermediate" evidence="5">
    <location>
        <position position="11"/>
    </location>
</feature>
<comment type="similarity">
    <text evidence="1">Belongs to the phosphoglycerate mutase family. BPG-dependent PGAM subfamily.</text>
</comment>
<evidence type="ECO:0000256" key="4">
    <source>
        <dbReference type="ARBA" id="ARBA00023235"/>
    </source>
</evidence>
<evidence type="ECO:0000256" key="6">
    <source>
        <dbReference type="PIRSR" id="PIRSR613078-2"/>
    </source>
</evidence>
<dbReference type="SMART" id="SM00855">
    <property type="entry name" value="PGAM"/>
    <property type="match status" value="1"/>
</dbReference>
<dbReference type="InterPro" id="IPR005952">
    <property type="entry name" value="Phosphogly_mut1"/>
</dbReference>
<dbReference type="Proteomes" id="UP000636505">
    <property type="component" value="Unassembled WGS sequence"/>
</dbReference>
<sequence>MTYLKLLLLRHAQSAGNAATRMEGQSSTALTPLGQQQAQRLSQVLYQQQAPPACFYTSPLLRAVQTLEALAQPWRSAGHDCPVYQQAQLQELHAGIFQGLTWAEAMDRHPDLCQRLMASLDWLPVPQAETLSAAHTRAAKWVRQILQTHQPGETVWAISHGGILQQIIAVLLGCDLTWKLTIPNTALFEFWLAEPGRTLTDSENRFNPEAQIIRRFNDCSHLQPLARHNLI</sequence>
<evidence type="ECO:0000256" key="5">
    <source>
        <dbReference type="PIRSR" id="PIRSR613078-1"/>
    </source>
</evidence>
<comment type="caution">
    <text evidence="7">The sequence shown here is derived from an EMBL/GenBank/DDBJ whole genome shotgun (WGS) entry which is preliminary data.</text>
</comment>
<protein>
    <recommendedName>
        <fullName evidence="2">phosphoglycerate mutase (2,3-diphosphoglycerate-dependent)</fullName>
        <ecNumber evidence="2">5.4.2.11</ecNumber>
    </recommendedName>
</protein>
<organism evidence="7 8">
    <name type="scientific">Vasconcelosia minhoensis LEGE 07310</name>
    <dbReference type="NCBI Taxonomy" id="915328"/>
    <lineage>
        <taxon>Bacteria</taxon>
        <taxon>Bacillati</taxon>
        <taxon>Cyanobacteriota</taxon>
        <taxon>Cyanophyceae</taxon>
        <taxon>Nodosilineales</taxon>
        <taxon>Cymatolegaceae</taxon>
        <taxon>Vasconcelosia</taxon>
        <taxon>Vasconcelosia minhoensis</taxon>
    </lineage>
</organism>
<proteinExistence type="inferred from homology"/>
<reference evidence="7" key="1">
    <citation type="submission" date="2020-10" db="EMBL/GenBank/DDBJ databases">
        <authorList>
            <person name="Castelo-Branco R."/>
            <person name="Eusebio N."/>
            <person name="Adriana R."/>
            <person name="Vieira A."/>
            <person name="Brugerolle De Fraissinette N."/>
            <person name="Rezende De Castro R."/>
            <person name="Schneider M.P."/>
            <person name="Vasconcelos V."/>
            <person name="Leao P.N."/>
        </authorList>
    </citation>
    <scope>NUCLEOTIDE SEQUENCE</scope>
    <source>
        <strain evidence="7">LEGE 07310</strain>
    </source>
</reference>
<evidence type="ECO:0000313" key="8">
    <source>
        <dbReference type="Proteomes" id="UP000636505"/>
    </source>
</evidence>
<dbReference type="EC" id="5.4.2.11" evidence="2"/>
<dbReference type="RefSeq" id="WP_193905526.1">
    <property type="nucleotide sequence ID" value="NZ_JADEXG010000010.1"/>
</dbReference>
<evidence type="ECO:0000256" key="3">
    <source>
        <dbReference type="ARBA" id="ARBA00023152"/>
    </source>
</evidence>
<gene>
    <name evidence="7" type="ORF">IQ241_06070</name>
</gene>
<keyword evidence="4" id="KW-0413">Isomerase</keyword>
<dbReference type="Gene3D" id="3.40.50.1240">
    <property type="entry name" value="Phosphoglycerate mutase-like"/>
    <property type="match status" value="1"/>
</dbReference>
<evidence type="ECO:0000313" key="7">
    <source>
        <dbReference type="EMBL" id="MBE9076863.1"/>
    </source>
</evidence>
<dbReference type="InterPro" id="IPR013078">
    <property type="entry name" value="His_Pase_superF_clade-1"/>
</dbReference>